<evidence type="ECO:0000256" key="1">
    <source>
        <dbReference type="SAM" id="MobiDB-lite"/>
    </source>
</evidence>
<dbReference type="EMBL" id="SRLO01000176">
    <property type="protein sequence ID" value="TNN69411.1"/>
    <property type="molecule type" value="Genomic_DNA"/>
</dbReference>
<proteinExistence type="predicted"/>
<gene>
    <name evidence="2" type="ORF">EYF80_020412</name>
</gene>
<reference evidence="2 3" key="1">
    <citation type="submission" date="2019-03" db="EMBL/GenBank/DDBJ databases">
        <title>First draft genome of Liparis tanakae, snailfish: a comprehensive survey of snailfish specific genes.</title>
        <authorList>
            <person name="Kim W."/>
            <person name="Song I."/>
            <person name="Jeong J.-H."/>
            <person name="Kim D."/>
            <person name="Kim S."/>
            <person name="Ryu S."/>
            <person name="Song J.Y."/>
            <person name="Lee S.K."/>
        </authorList>
    </citation>
    <scope>NUCLEOTIDE SEQUENCE [LARGE SCALE GENOMIC DNA]</scope>
    <source>
        <tissue evidence="2">Muscle</tissue>
    </source>
</reference>
<organism evidence="2 3">
    <name type="scientific">Liparis tanakae</name>
    <name type="common">Tanaka's snailfish</name>
    <dbReference type="NCBI Taxonomy" id="230148"/>
    <lineage>
        <taxon>Eukaryota</taxon>
        <taxon>Metazoa</taxon>
        <taxon>Chordata</taxon>
        <taxon>Craniata</taxon>
        <taxon>Vertebrata</taxon>
        <taxon>Euteleostomi</taxon>
        <taxon>Actinopterygii</taxon>
        <taxon>Neopterygii</taxon>
        <taxon>Teleostei</taxon>
        <taxon>Neoteleostei</taxon>
        <taxon>Acanthomorphata</taxon>
        <taxon>Eupercaria</taxon>
        <taxon>Perciformes</taxon>
        <taxon>Cottioidei</taxon>
        <taxon>Cottales</taxon>
        <taxon>Liparidae</taxon>
        <taxon>Liparis</taxon>
    </lineage>
</organism>
<accession>A0A4Z2HV14</accession>
<feature type="region of interest" description="Disordered" evidence="1">
    <location>
        <begin position="184"/>
        <end position="203"/>
    </location>
</feature>
<evidence type="ECO:0000313" key="2">
    <source>
        <dbReference type="EMBL" id="TNN69411.1"/>
    </source>
</evidence>
<feature type="compositionally biased region" description="Polar residues" evidence="1">
    <location>
        <begin position="184"/>
        <end position="195"/>
    </location>
</feature>
<name>A0A4Z2HV14_9TELE</name>
<protein>
    <submittedName>
        <fullName evidence="2">Uncharacterized protein</fullName>
    </submittedName>
</protein>
<comment type="caution">
    <text evidence="2">The sequence shown here is derived from an EMBL/GenBank/DDBJ whole genome shotgun (WGS) entry which is preliminary data.</text>
</comment>
<dbReference type="AlphaFoldDB" id="A0A4Z2HV14"/>
<sequence>MHGVQASHSEEPPQHLSPVHMESEMQINRGDTMHRNVHYRVCDRPCLMTPSRVESKSGTRSNVSRQTSPRCSGASTVFNVYFSVVNLWLSSHIWLFRLVISQLSEARCLVQPRPVFSTAACAQSIVESGTSTSPLSHFCDTVLSTFPNPTSRASIVLPSPSCSHPALRVVTASHAPLLMQTLAPQQHPSSASLHCTESMEDNK</sequence>
<dbReference type="Proteomes" id="UP000314294">
    <property type="component" value="Unassembled WGS sequence"/>
</dbReference>
<keyword evidence="3" id="KW-1185">Reference proteome</keyword>
<evidence type="ECO:0000313" key="3">
    <source>
        <dbReference type="Proteomes" id="UP000314294"/>
    </source>
</evidence>